<evidence type="ECO:0000256" key="4">
    <source>
        <dbReference type="ARBA" id="ARBA00022741"/>
    </source>
</evidence>
<evidence type="ECO:0000256" key="2">
    <source>
        <dbReference type="ARBA" id="ARBA00012513"/>
    </source>
</evidence>
<dbReference type="Gene3D" id="1.25.40.20">
    <property type="entry name" value="Ankyrin repeat-containing domain"/>
    <property type="match status" value="2"/>
</dbReference>
<feature type="domain" description="Protein kinase" evidence="8">
    <location>
        <begin position="322"/>
        <end position="597"/>
    </location>
</feature>
<dbReference type="AlphaFoldDB" id="A0A132NXI6"/>
<dbReference type="SUPFAM" id="SSF48403">
    <property type="entry name" value="Ankyrin repeat"/>
    <property type="match status" value="1"/>
</dbReference>
<gene>
    <name evidence="9" type="ORF">QR46_1212</name>
</gene>
<dbReference type="VEuPathDB" id="GiardiaDB:QR46_1212"/>
<accession>A0A132NXI6</accession>
<dbReference type="InterPro" id="IPR017441">
    <property type="entry name" value="Protein_kinase_ATP_BS"/>
</dbReference>
<organism evidence="9 10">
    <name type="scientific">Giardia duodenalis assemblage B</name>
    <dbReference type="NCBI Taxonomy" id="1394984"/>
    <lineage>
        <taxon>Eukaryota</taxon>
        <taxon>Metamonada</taxon>
        <taxon>Diplomonadida</taxon>
        <taxon>Hexamitidae</taxon>
        <taxon>Giardiinae</taxon>
        <taxon>Giardia</taxon>
    </lineage>
</organism>
<dbReference type="GO" id="GO:0005524">
    <property type="term" value="F:ATP binding"/>
    <property type="evidence" value="ECO:0007669"/>
    <property type="project" value="UniProtKB-UniRule"/>
</dbReference>
<feature type="domain" description="Protein kinase" evidence="8">
    <location>
        <begin position="15"/>
        <end position="298"/>
    </location>
</feature>
<dbReference type="EC" id="2.7.11.1" evidence="2"/>
<dbReference type="InterPro" id="IPR002110">
    <property type="entry name" value="Ankyrin_rpt"/>
</dbReference>
<name>A0A132NXI6_GIAIN</name>
<dbReference type="EMBL" id="JXTI01000023">
    <property type="protein sequence ID" value="KWX14785.1"/>
    <property type="molecule type" value="Genomic_DNA"/>
</dbReference>
<keyword evidence="4 7" id="KW-0547">Nucleotide-binding</keyword>
<comment type="caution">
    <text evidence="9">The sequence shown here is derived from an EMBL/GenBank/DDBJ whole genome shotgun (WGS) entry which is preliminary data.</text>
</comment>
<feature type="binding site" evidence="7">
    <location>
        <position position="44"/>
    </location>
    <ligand>
        <name>ATP</name>
        <dbReference type="ChEBI" id="CHEBI:30616"/>
    </ligand>
</feature>
<reference evidence="9 10" key="1">
    <citation type="journal article" date="2015" name="Mol. Biochem. Parasitol.">
        <title>Identification of polymorphic genes for use in assemblage B genotyping assays through comparative genomics of multiple assemblage B Giardia duodenalis isolates.</title>
        <authorList>
            <person name="Wielinga C."/>
            <person name="Thompson R.C."/>
            <person name="Monis P."/>
            <person name="Ryan U."/>
        </authorList>
    </citation>
    <scope>NUCLEOTIDE SEQUENCE [LARGE SCALE GENOMIC DNA]</scope>
    <source>
        <strain evidence="9 10">BAH15c1</strain>
    </source>
</reference>
<dbReference type="PROSITE" id="PS50011">
    <property type="entry name" value="PROTEIN_KINASE_DOM"/>
    <property type="match status" value="2"/>
</dbReference>
<sequence>MSRPGLYIGQVIYNYRILDKIGTGRFGTVYRVQRVGTNKFFALKYMDFRASTEKARKLHMRELQLLPYLKHRNVINCCEAHLDSNMTAYIFMELATSDMSCFSRTRATTYTPDLEQHICKIIADVASGLYYLHTYHTTEAGCGRAIVGSTPTKIVHRDIKPENLLLMADGTVKIADFGIIGQLNAEEMLSTGVGTIRNCAPEIFKLLKYTEKIDIWALGCTVYRLCHGSDIFNQPQRATTLSTVRENMLQQHADLADGRRSFSLRNFSQEFCTLVRGMFAIDPSQRPSAYDILCHPLINRWIYRERYLGYDIHNDTPVIAGYTNLQLIECTHNSNIYRAISTYTRQTVAIKRIQLEDTGYVRHLQDNELQISREIAKGTWSNFLSTILSVVDPIEVHPGCQETYIIMEYYERGDLNEYCRVANMTSEPLLEDYILVIVASILEALAFLHTASDALKKPVIIHKDVKPSNILLTSFGSAVLTDFGSATELKGEFHERDESLTGSLMYMAPELLRGEEYNEKVDIWSLGITLLFLCERHYLMVGSTADTMLSNIESTLSNGYRIPSRYSDELNSLIMAMLQYDAQQRPSAHSLLTHPLVAANRLNAAVDRHGKCPVIRAIEAHRGITHSLATRYPNTVDSLGMFALAYAAKYWDSAAIRILLDIQKGMVTPHKRFTPLMVLLFSLQTSCEDDVVRHLDKIEESFEFLAPAFARLQDISGYTALMWAIRLYVHIKEISASNSIICSLLLKFISKLIYLEAGVVRSTGGTALMLAAELGCSEVVEEFVRMNAELGMQKPNGVTALMIAIRKGDDAIIDLLVEREHSHTTTNPPGFTALMLAALAQNAKAVERLLAFEAQRSTSDGVTALMIAAESGKPEILDLLGPAESSLIDKNHNTAVNYARSSEVSIRLQKYVKSKDHS</sequence>
<evidence type="ECO:0000256" key="6">
    <source>
        <dbReference type="ARBA" id="ARBA00022840"/>
    </source>
</evidence>
<comment type="similarity">
    <text evidence="1">Belongs to the protein kinase superfamily. NEK Ser/Thr protein kinase family. NIMA subfamily.</text>
</comment>
<keyword evidence="5 9" id="KW-0418">Kinase</keyword>
<dbReference type="InterPro" id="IPR008271">
    <property type="entry name" value="Ser/Thr_kinase_AS"/>
</dbReference>
<evidence type="ECO:0000313" key="9">
    <source>
        <dbReference type="EMBL" id="KWX14785.1"/>
    </source>
</evidence>
<keyword evidence="6 7" id="KW-0067">ATP-binding</keyword>
<dbReference type="SUPFAM" id="SSF56112">
    <property type="entry name" value="Protein kinase-like (PK-like)"/>
    <property type="match status" value="2"/>
</dbReference>
<dbReference type="GO" id="GO:0004674">
    <property type="term" value="F:protein serine/threonine kinase activity"/>
    <property type="evidence" value="ECO:0007669"/>
    <property type="project" value="UniProtKB-KW"/>
</dbReference>
<dbReference type="InterPro" id="IPR036770">
    <property type="entry name" value="Ankyrin_rpt-contain_sf"/>
</dbReference>
<dbReference type="OrthoDB" id="4062651at2759"/>
<dbReference type="InterPro" id="IPR000719">
    <property type="entry name" value="Prot_kinase_dom"/>
</dbReference>
<dbReference type="InterPro" id="IPR050660">
    <property type="entry name" value="NEK_Ser/Thr_kinase"/>
</dbReference>
<keyword evidence="9" id="KW-0723">Serine/threonine-protein kinase</keyword>
<keyword evidence="3" id="KW-0808">Transferase</keyword>
<dbReference type="PANTHER" id="PTHR43671">
    <property type="entry name" value="SERINE/THREONINE-PROTEIN KINASE NEK"/>
    <property type="match status" value="1"/>
</dbReference>
<evidence type="ECO:0000256" key="5">
    <source>
        <dbReference type="ARBA" id="ARBA00022777"/>
    </source>
</evidence>
<dbReference type="CDD" id="cd14014">
    <property type="entry name" value="STKc_PknB_like"/>
    <property type="match status" value="1"/>
</dbReference>
<evidence type="ECO:0000256" key="7">
    <source>
        <dbReference type="PROSITE-ProRule" id="PRU10141"/>
    </source>
</evidence>
<dbReference type="Proteomes" id="UP000070089">
    <property type="component" value="Unassembled WGS sequence"/>
</dbReference>
<evidence type="ECO:0000256" key="3">
    <source>
        <dbReference type="ARBA" id="ARBA00022679"/>
    </source>
</evidence>
<dbReference type="Gene3D" id="1.10.510.10">
    <property type="entry name" value="Transferase(Phosphotransferase) domain 1"/>
    <property type="match status" value="2"/>
</dbReference>
<dbReference type="Pfam" id="PF12796">
    <property type="entry name" value="Ank_2"/>
    <property type="match status" value="1"/>
</dbReference>
<proteinExistence type="inferred from homology"/>
<protein>
    <recommendedName>
        <fullName evidence="2">non-specific serine/threonine protein kinase</fullName>
        <ecNumber evidence="2">2.7.11.1</ecNumber>
    </recommendedName>
</protein>
<dbReference type="InterPro" id="IPR011009">
    <property type="entry name" value="Kinase-like_dom_sf"/>
</dbReference>
<dbReference type="SMART" id="SM00220">
    <property type="entry name" value="S_TKc"/>
    <property type="match status" value="2"/>
</dbReference>
<dbReference type="PANTHER" id="PTHR43671:SF13">
    <property type="entry name" value="SERINE_THREONINE-PROTEIN KINASE NEK2"/>
    <property type="match status" value="1"/>
</dbReference>
<dbReference type="Gene3D" id="3.30.200.20">
    <property type="entry name" value="Phosphorylase Kinase, domain 1"/>
    <property type="match status" value="1"/>
</dbReference>
<evidence type="ECO:0000313" key="10">
    <source>
        <dbReference type="Proteomes" id="UP000070089"/>
    </source>
</evidence>
<dbReference type="Pfam" id="PF00069">
    <property type="entry name" value="Pkinase"/>
    <property type="match status" value="2"/>
</dbReference>
<evidence type="ECO:0000259" key="8">
    <source>
        <dbReference type="PROSITE" id="PS50011"/>
    </source>
</evidence>
<dbReference type="SMART" id="SM00248">
    <property type="entry name" value="ANK"/>
    <property type="match status" value="5"/>
</dbReference>
<evidence type="ECO:0000256" key="1">
    <source>
        <dbReference type="ARBA" id="ARBA00010886"/>
    </source>
</evidence>
<dbReference type="PROSITE" id="PS00108">
    <property type="entry name" value="PROTEIN_KINASE_ST"/>
    <property type="match status" value="2"/>
</dbReference>
<dbReference type="PROSITE" id="PS00107">
    <property type="entry name" value="PROTEIN_KINASE_ATP"/>
    <property type="match status" value="1"/>
</dbReference>